<dbReference type="InterPro" id="IPR036097">
    <property type="entry name" value="HisK_dim/P_sf"/>
</dbReference>
<dbReference type="InterPro" id="IPR003594">
    <property type="entry name" value="HATPase_dom"/>
</dbReference>
<dbReference type="SMART" id="SM00388">
    <property type="entry name" value="HisKA"/>
    <property type="match status" value="1"/>
</dbReference>
<evidence type="ECO:0000256" key="1">
    <source>
        <dbReference type="ARBA" id="ARBA00000085"/>
    </source>
</evidence>
<dbReference type="SMART" id="SM00387">
    <property type="entry name" value="HATPase_c"/>
    <property type="match status" value="1"/>
</dbReference>
<dbReference type="InterPro" id="IPR003660">
    <property type="entry name" value="HAMP_dom"/>
</dbReference>
<dbReference type="PANTHER" id="PTHR45436:SF5">
    <property type="entry name" value="SENSOR HISTIDINE KINASE TRCS"/>
    <property type="match status" value="1"/>
</dbReference>
<keyword evidence="7 14" id="KW-0418">Kinase</keyword>
<evidence type="ECO:0000256" key="11">
    <source>
        <dbReference type="SAM" id="Phobius"/>
    </source>
</evidence>
<proteinExistence type="predicted"/>
<comment type="catalytic activity">
    <reaction evidence="1">
        <text>ATP + protein L-histidine = ADP + protein N-phospho-L-histidine.</text>
        <dbReference type="EC" id="2.7.13.3"/>
    </reaction>
</comment>
<dbReference type="GO" id="GO:0000155">
    <property type="term" value="F:phosphorelay sensor kinase activity"/>
    <property type="evidence" value="ECO:0007669"/>
    <property type="project" value="InterPro"/>
</dbReference>
<feature type="domain" description="Histidine kinase" evidence="12">
    <location>
        <begin position="262"/>
        <end position="475"/>
    </location>
</feature>
<dbReference type="Pfam" id="PF00672">
    <property type="entry name" value="HAMP"/>
    <property type="match status" value="1"/>
</dbReference>
<evidence type="ECO:0000256" key="4">
    <source>
        <dbReference type="ARBA" id="ARBA00022553"/>
    </source>
</evidence>
<dbReference type="Pfam" id="PF02518">
    <property type="entry name" value="HATPase_c"/>
    <property type="match status" value="1"/>
</dbReference>
<evidence type="ECO:0000259" key="12">
    <source>
        <dbReference type="PROSITE" id="PS50109"/>
    </source>
</evidence>
<keyword evidence="6 11" id="KW-0812">Transmembrane</keyword>
<feature type="transmembrane region" description="Helical" evidence="11">
    <location>
        <begin position="178"/>
        <end position="200"/>
    </location>
</feature>
<dbReference type="AlphaFoldDB" id="A0AAE4R7C8"/>
<feature type="domain" description="HAMP" evidence="13">
    <location>
        <begin position="201"/>
        <end position="254"/>
    </location>
</feature>
<dbReference type="EC" id="2.7.13.3" evidence="3"/>
<keyword evidence="9" id="KW-0902">Two-component regulatory system</keyword>
<keyword evidence="5" id="KW-0808">Transferase</keyword>
<dbReference type="Gene3D" id="6.10.340.10">
    <property type="match status" value="1"/>
</dbReference>
<dbReference type="RefSeq" id="WP_243828731.1">
    <property type="nucleotide sequence ID" value="NZ_JAWLKH010000005.1"/>
</dbReference>
<dbReference type="EMBL" id="JAWLKH010000005">
    <property type="protein sequence ID" value="MDV6311665.1"/>
    <property type="molecule type" value="Genomic_DNA"/>
</dbReference>
<dbReference type="Gene3D" id="3.30.565.10">
    <property type="entry name" value="Histidine kinase-like ATPase, C-terminal domain"/>
    <property type="match status" value="1"/>
</dbReference>
<dbReference type="GO" id="GO:0005886">
    <property type="term" value="C:plasma membrane"/>
    <property type="evidence" value="ECO:0007669"/>
    <property type="project" value="UniProtKB-SubCell"/>
</dbReference>
<dbReference type="Gene3D" id="1.10.287.130">
    <property type="match status" value="1"/>
</dbReference>
<evidence type="ECO:0000256" key="3">
    <source>
        <dbReference type="ARBA" id="ARBA00012438"/>
    </source>
</evidence>
<name>A0AAE4R7C8_9ACTN</name>
<comment type="caution">
    <text evidence="14">The sequence shown here is derived from an EMBL/GenBank/DDBJ whole genome shotgun (WGS) entry which is preliminary data.</text>
</comment>
<accession>A0AAE4R7C8</accession>
<keyword evidence="10 11" id="KW-0472">Membrane</keyword>
<dbReference type="InterPro" id="IPR036890">
    <property type="entry name" value="HATPase_C_sf"/>
</dbReference>
<dbReference type="InterPro" id="IPR004358">
    <property type="entry name" value="Sig_transdc_His_kin-like_C"/>
</dbReference>
<dbReference type="SUPFAM" id="SSF55874">
    <property type="entry name" value="ATPase domain of HSP90 chaperone/DNA topoisomerase II/histidine kinase"/>
    <property type="match status" value="1"/>
</dbReference>
<dbReference type="CDD" id="cd06225">
    <property type="entry name" value="HAMP"/>
    <property type="match status" value="1"/>
</dbReference>
<dbReference type="CDD" id="cd00075">
    <property type="entry name" value="HATPase"/>
    <property type="match status" value="1"/>
</dbReference>
<dbReference type="PROSITE" id="PS50885">
    <property type="entry name" value="HAMP"/>
    <property type="match status" value="1"/>
</dbReference>
<keyword evidence="4" id="KW-0597">Phosphoprotein</keyword>
<feature type="transmembrane region" description="Helical" evidence="11">
    <location>
        <begin position="33"/>
        <end position="54"/>
    </location>
</feature>
<evidence type="ECO:0000256" key="2">
    <source>
        <dbReference type="ARBA" id="ARBA00004236"/>
    </source>
</evidence>
<dbReference type="SMART" id="SM00304">
    <property type="entry name" value="HAMP"/>
    <property type="match status" value="1"/>
</dbReference>
<dbReference type="InterPro" id="IPR005467">
    <property type="entry name" value="His_kinase_dom"/>
</dbReference>
<dbReference type="SUPFAM" id="SSF47384">
    <property type="entry name" value="Homodimeric domain of signal transducing histidine kinase"/>
    <property type="match status" value="1"/>
</dbReference>
<evidence type="ECO:0000313" key="14">
    <source>
        <dbReference type="EMBL" id="MDV6311665.1"/>
    </source>
</evidence>
<evidence type="ECO:0000256" key="8">
    <source>
        <dbReference type="ARBA" id="ARBA00022989"/>
    </source>
</evidence>
<dbReference type="InterPro" id="IPR050428">
    <property type="entry name" value="TCS_sensor_his_kinase"/>
</dbReference>
<comment type="subcellular location">
    <subcellularLocation>
        <location evidence="2">Cell membrane</location>
    </subcellularLocation>
</comment>
<evidence type="ECO:0000256" key="5">
    <source>
        <dbReference type="ARBA" id="ARBA00022679"/>
    </source>
</evidence>
<reference evidence="14" key="1">
    <citation type="submission" date="2023-10" db="EMBL/GenBank/DDBJ databases">
        <title>Development of a sustainable strategy for remediation of hydrocarbon-contaminated territories based on the waste exchange concept.</title>
        <authorList>
            <person name="Krivoruchko A."/>
        </authorList>
    </citation>
    <scope>NUCLEOTIDE SEQUENCE</scope>
    <source>
        <strain evidence="14">IEGM 1279</strain>
    </source>
</reference>
<evidence type="ECO:0000313" key="15">
    <source>
        <dbReference type="Proteomes" id="UP001185922"/>
    </source>
</evidence>
<keyword evidence="8 11" id="KW-1133">Transmembrane helix</keyword>
<dbReference type="SUPFAM" id="SSF158472">
    <property type="entry name" value="HAMP domain-like"/>
    <property type="match status" value="1"/>
</dbReference>
<organism evidence="14 15">
    <name type="scientific">Gordonia amicalis</name>
    <dbReference type="NCBI Taxonomy" id="89053"/>
    <lineage>
        <taxon>Bacteria</taxon>
        <taxon>Bacillati</taxon>
        <taxon>Actinomycetota</taxon>
        <taxon>Actinomycetes</taxon>
        <taxon>Mycobacteriales</taxon>
        <taxon>Gordoniaceae</taxon>
        <taxon>Gordonia</taxon>
    </lineage>
</organism>
<dbReference type="PROSITE" id="PS50109">
    <property type="entry name" value="HIS_KIN"/>
    <property type="match status" value="1"/>
</dbReference>
<evidence type="ECO:0000256" key="7">
    <source>
        <dbReference type="ARBA" id="ARBA00022777"/>
    </source>
</evidence>
<evidence type="ECO:0000256" key="6">
    <source>
        <dbReference type="ARBA" id="ARBA00022692"/>
    </source>
</evidence>
<sequence>MSGFPRMASGRPALPRPPALLRRSQGVRIRSTIVGTLLVTIALLIGAAVMLFMLNRADSRTMYDETSYRAYEIAAEIREGGISAISPESLGMGSGADIVQVIDGTGDVVASSPGASADAVTTERPALWTSSQVKGRLIPGSDVEFCATVTATSHDGASYTVIVAVSADAYRQSLINTALVLAVGLPILVLLSAVAIWFFVGRALRPVGRITEQVTAITASDLSRRVPVPSTDDEVTRLATTMNSMLERLEQSRAAQLRFVGDASHEMRSPLTTVVGLLDLADDTDSPIDVQTLRTLLLPEARRLQNMVDDLLLLARSDEHGVPLHIRDVDLDDIVAAEAWRLRSLGLAAVATTIIPIRTSGDPEKLSRALRNLAENAVRYAASTVRFDMYFDPAGGIASIAVTDDGPGIPRDRRDIIFDRFTRLDVDRRNRSGSGLGLSIVREIVRAHGGSVYVQDPPAGFAHGVTFVISLPTARRLPEGMGDGEVSTALAMPPRQPMR</sequence>
<dbReference type="Proteomes" id="UP001185922">
    <property type="component" value="Unassembled WGS sequence"/>
</dbReference>
<evidence type="ECO:0000256" key="10">
    <source>
        <dbReference type="ARBA" id="ARBA00023136"/>
    </source>
</evidence>
<dbReference type="PANTHER" id="PTHR45436">
    <property type="entry name" value="SENSOR HISTIDINE KINASE YKOH"/>
    <property type="match status" value="1"/>
</dbReference>
<dbReference type="CDD" id="cd00082">
    <property type="entry name" value="HisKA"/>
    <property type="match status" value="1"/>
</dbReference>
<dbReference type="Pfam" id="PF00512">
    <property type="entry name" value="HisKA"/>
    <property type="match status" value="1"/>
</dbReference>
<evidence type="ECO:0000256" key="9">
    <source>
        <dbReference type="ARBA" id="ARBA00023012"/>
    </source>
</evidence>
<dbReference type="PRINTS" id="PR00344">
    <property type="entry name" value="BCTRLSENSOR"/>
</dbReference>
<evidence type="ECO:0000259" key="13">
    <source>
        <dbReference type="PROSITE" id="PS50885"/>
    </source>
</evidence>
<gene>
    <name evidence="14" type="ORF">R3Q15_07105</name>
</gene>
<protein>
    <recommendedName>
        <fullName evidence="3">histidine kinase</fullName>
        <ecNumber evidence="3">2.7.13.3</ecNumber>
    </recommendedName>
</protein>
<dbReference type="InterPro" id="IPR003661">
    <property type="entry name" value="HisK_dim/P_dom"/>
</dbReference>